<comment type="caution">
    <text evidence="9">The sequence shown here is derived from an EMBL/GenBank/DDBJ whole genome shotgun (WGS) entry which is preliminary data.</text>
</comment>
<feature type="transmembrane region" description="Helical" evidence="7">
    <location>
        <begin position="323"/>
        <end position="350"/>
    </location>
</feature>
<organism evidence="9 10">
    <name type="scientific">Microbacterium allomyrinae</name>
    <dbReference type="NCBI Taxonomy" id="2830666"/>
    <lineage>
        <taxon>Bacteria</taxon>
        <taxon>Bacillati</taxon>
        <taxon>Actinomycetota</taxon>
        <taxon>Actinomycetes</taxon>
        <taxon>Micrococcales</taxon>
        <taxon>Microbacteriaceae</taxon>
        <taxon>Microbacterium</taxon>
    </lineage>
</organism>
<evidence type="ECO:0000313" key="10">
    <source>
        <dbReference type="Proteomes" id="UP001139354"/>
    </source>
</evidence>
<accession>A0A9X1LWQ6</accession>
<dbReference type="Proteomes" id="UP001139354">
    <property type="component" value="Unassembled WGS sequence"/>
</dbReference>
<feature type="transmembrane region" description="Helical" evidence="7">
    <location>
        <begin position="460"/>
        <end position="483"/>
    </location>
</feature>
<evidence type="ECO:0000259" key="8">
    <source>
        <dbReference type="Pfam" id="PF02687"/>
    </source>
</evidence>
<dbReference type="PANTHER" id="PTHR30572:SF4">
    <property type="entry name" value="ABC TRANSPORTER PERMEASE YTRF"/>
    <property type="match status" value="1"/>
</dbReference>
<dbReference type="InterPro" id="IPR003838">
    <property type="entry name" value="ABC3_permease_C"/>
</dbReference>
<feature type="transmembrane region" description="Helical" evidence="7">
    <location>
        <begin position="269"/>
        <end position="297"/>
    </location>
</feature>
<feature type="transmembrane region" description="Helical" evidence="7">
    <location>
        <begin position="504"/>
        <end position="525"/>
    </location>
</feature>
<keyword evidence="5 7" id="KW-0472">Membrane</keyword>
<feature type="transmembrane region" description="Helical" evidence="7">
    <location>
        <begin position="417"/>
        <end position="440"/>
    </location>
</feature>
<dbReference type="GO" id="GO:0022857">
    <property type="term" value="F:transmembrane transporter activity"/>
    <property type="evidence" value="ECO:0007669"/>
    <property type="project" value="TreeGrafter"/>
</dbReference>
<keyword evidence="3 7" id="KW-0812">Transmembrane</keyword>
<name>A0A9X1LWQ6_9MICO</name>
<proteinExistence type="inferred from homology"/>
<gene>
    <name evidence="9" type="ORF">KEC57_14745</name>
</gene>
<dbReference type="GO" id="GO:0005886">
    <property type="term" value="C:plasma membrane"/>
    <property type="evidence" value="ECO:0007669"/>
    <property type="project" value="UniProtKB-SubCell"/>
</dbReference>
<feature type="domain" description="ABC3 transporter permease C-terminal" evidence="8">
    <location>
        <begin position="278"/>
        <end position="396"/>
    </location>
</feature>
<protein>
    <submittedName>
        <fullName evidence="9">FtsX-like permease family protein</fullName>
    </submittedName>
</protein>
<feature type="transmembrane region" description="Helical" evidence="7">
    <location>
        <begin position="852"/>
        <end position="874"/>
    </location>
</feature>
<sequence>MAARLARRQTWRAKGASALVVMLVALPIAAMSAYSVWAMSSVGTAEEQVTVELGETQAWVATAGVPGAGFWQAPTQPEWNGYPFTEDGSWEIPDGTPLDDPLDVLPPGTETLEITHGQVFAETFGGTGALEAWGGEAWDPRLAGRFDLLDGERPDGPREAMVTEAALERLGIEIGGTLSLADAGTHFTVVGTLDAATLPDSAAAVFLPDPAQVTGERRWYLPALALGWDDVLALNEEGVVVYSREVVLDPPTVTTVEAASARDAWLNGIWMTVTVLAVAGVFAAYVAVMLAGAAFAVSARRQQRALAVAASVGARPRDLSRTIALQGTVLGVVGGGIGVAAGIGIAALVMQLTATGSATRFWGFHVPWPLLAGVFAFAVLVGTASALVPARSVTRSDTISALRGARRPQTPRASRPIWGSLLLIVGVALTLASGIAAAGLNTMDDVAPDSPLRALPPFGIVIGPILVQVGVLISGGWLLWWTARGLSKLGLSAKIASRDAAANASRTVPAFAAIAATVFIGVFAVGQLSMQTANTARGWFYQAPLGSLAIDIEPTGMEAVTATDAARAADAAAGLAEATGADHVAVIGRQLNAWFNGGTADARQAEFVMALLPAEHLLDPTVVDSFSTMGQSPQNPLSVVAPRDLETALGTALSPGDLAAYREGAALVADPRFVTDGTIDIAAWTVADAGEGRAPDNVWDPNKRPAAWGMPDISDPLWAEELDALVVDLPRQPISIAISPETATRLGVVTQPDSAIGSFTAPPSTADLDRLIEQAANAGAADWALAARYESGPPSDAAWIVPLLATVAVLVLGASAVALGLARYERRPDDATLSAVGGTPGLRRRIGFWQGLVIAGFGTLAGTAAGILPPIGFAIQSGHDLRIADIPWAVLAALTIGLPLAIAATSWLVPPRHPDLTRRTAIT</sequence>
<keyword evidence="10" id="KW-1185">Reference proteome</keyword>
<dbReference type="EMBL" id="JAGTTN010000005">
    <property type="protein sequence ID" value="MCC2033444.1"/>
    <property type="molecule type" value="Genomic_DNA"/>
</dbReference>
<evidence type="ECO:0000256" key="5">
    <source>
        <dbReference type="ARBA" id="ARBA00023136"/>
    </source>
</evidence>
<evidence type="ECO:0000256" key="7">
    <source>
        <dbReference type="SAM" id="Phobius"/>
    </source>
</evidence>
<keyword evidence="2" id="KW-1003">Cell membrane</keyword>
<dbReference type="InterPro" id="IPR050250">
    <property type="entry name" value="Macrolide_Exporter_MacB"/>
</dbReference>
<evidence type="ECO:0000256" key="4">
    <source>
        <dbReference type="ARBA" id="ARBA00022989"/>
    </source>
</evidence>
<evidence type="ECO:0000256" key="3">
    <source>
        <dbReference type="ARBA" id="ARBA00022692"/>
    </source>
</evidence>
<dbReference type="AlphaFoldDB" id="A0A9X1LWQ6"/>
<keyword evidence="4 7" id="KW-1133">Transmembrane helix</keyword>
<reference evidence="9" key="1">
    <citation type="submission" date="2021-04" db="EMBL/GenBank/DDBJ databases">
        <title>Microbacterium tenobrionis sp. nov. and Microbacterium allomyrinae sp. nov., isolated from larvae of Tenobrio molitor and Allomyrina dichotoma, respectively.</title>
        <authorList>
            <person name="Lee S.D."/>
        </authorList>
    </citation>
    <scope>NUCLEOTIDE SEQUENCE</scope>
    <source>
        <strain evidence="9">BWT-G7</strain>
    </source>
</reference>
<feature type="transmembrane region" description="Helical" evidence="7">
    <location>
        <begin position="886"/>
        <end position="909"/>
    </location>
</feature>
<dbReference type="Pfam" id="PF02687">
    <property type="entry name" value="FtsX"/>
    <property type="match status" value="1"/>
</dbReference>
<feature type="transmembrane region" description="Helical" evidence="7">
    <location>
        <begin position="799"/>
        <end position="822"/>
    </location>
</feature>
<evidence type="ECO:0000313" key="9">
    <source>
        <dbReference type="EMBL" id="MCC2033444.1"/>
    </source>
</evidence>
<comment type="similarity">
    <text evidence="6">Belongs to the ABC-4 integral membrane protein family.</text>
</comment>
<comment type="subcellular location">
    <subcellularLocation>
        <location evidence="1">Cell membrane</location>
        <topology evidence="1">Multi-pass membrane protein</topology>
    </subcellularLocation>
</comment>
<dbReference type="PANTHER" id="PTHR30572">
    <property type="entry name" value="MEMBRANE COMPONENT OF TRANSPORTER-RELATED"/>
    <property type="match status" value="1"/>
</dbReference>
<evidence type="ECO:0000256" key="1">
    <source>
        <dbReference type="ARBA" id="ARBA00004651"/>
    </source>
</evidence>
<evidence type="ECO:0000256" key="6">
    <source>
        <dbReference type="ARBA" id="ARBA00038076"/>
    </source>
</evidence>
<feature type="transmembrane region" description="Helical" evidence="7">
    <location>
        <begin position="370"/>
        <end position="390"/>
    </location>
</feature>
<evidence type="ECO:0000256" key="2">
    <source>
        <dbReference type="ARBA" id="ARBA00022475"/>
    </source>
</evidence>